<dbReference type="InterPro" id="IPR025533">
    <property type="entry name" value="DUF4419"/>
</dbReference>
<name>A0A8H3EGC4_9LECA</name>
<evidence type="ECO:0000313" key="1">
    <source>
        <dbReference type="EMBL" id="CAF9906686.1"/>
    </source>
</evidence>
<proteinExistence type="predicted"/>
<protein>
    <submittedName>
        <fullName evidence="1">Uncharacterized protein</fullName>
    </submittedName>
</protein>
<dbReference type="Pfam" id="PF14388">
    <property type="entry name" value="DUF4419"/>
    <property type="match status" value="1"/>
</dbReference>
<dbReference type="OrthoDB" id="9978173at2759"/>
<accession>A0A8H3EGC4</accession>
<gene>
    <name evidence="1" type="ORF">GOMPHAMPRED_004871</name>
</gene>
<evidence type="ECO:0000313" key="2">
    <source>
        <dbReference type="Proteomes" id="UP000664169"/>
    </source>
</evidence>
<keyword evidence="2" id="KW-1185">Reference proteome</keyword>
<sequence length="421" mass="47491">MSQTEVKPQAPTVYPSKHGAYAWNGPKVESVDALFQASCRDERKDAKRVLRSSFSNLFPSDVTISPSKNGFVYSIFAAYNSHLHLVLRPEDIWFAILTQFSFHINANAEKLRKHFVAHSDRKEVEAIDYGTIFTVDVGALAVHLTKEMDKHLVDPELRDWIMPNFTTTTKVDAATAAVLMMGSMQAYFKFRMTCECGIPSVKLLGDKEDWIDIRQRLNKLASFGEEPKQFGQSLMPVLDMFVQTFEATTSEKVIDFWNKACFRGHGMSGRTPVTGWVTAFCFWDEYGRLMGRDVPAKLDVDETSSASSAPVQPEEFDMSIYKEINMEKLPNGFASVPVKVNDNGKIIWTRMVAGSVGLQLTSTGEALEQKPEMVLDRETWTLVPKYENQTKKPGLDTVQPLLGWWMYEVNDSESAEAADNM</sequence>
<dbReference type="AlphaFoldDB" id="A0A8H3EGC4"/>
<dbReference type="PANTHER" id="PTHR31252:SF11">
    <property type="entry name" value="DUF4419 DOMAIN-CONTAINING PROTEIN"/>
    <property type="match status" value="1"/>
</dbReference>
<dbReference type="EMBL" id="CAJPDQ010000003">
    <property type="protein sequence ID" value="CAF9906686.1"/>
    <property type="molecule type" value="Genomic_DNA"/>
</dbReference>
<organism evidence="1 2">
    <name type="scientific">Gomphillus americanus</name>
    <dbReference type="NCBI Taxonomy" id="1940652"/>
    <lineage>
        <taxon>Eukaryota</taxon>
        <taxon>Fungi</taxon>
        <taxon>Dikarya</taxon>
        <taxon>Ascomycota</taxon>
        <taxon>Pezizomycotina</taxon>
        <taxon>Lecanoromycetes</taxon>
        <taxon>OSLEUM clade</taxon>
        <taxon>Ostropomycetidae</taxon>
        <taxon>Ostropales</taxon>
        <taxon>Graphidaceae</taxon>
        <taxon>Gomphilloideae</taxon>
        <taxon>Gomphillus</taxon>
    </lineage>
</organism>
<dbReference type="PANTHER" id="PTHR31252">
    <property type="entry name" value="DUF4419 DOMAIN-CONTAINING PROTEIN"/>
    <property type="match status" value="1"/>
</dbReference>
<comment type="caution">
    <text evidence="1">The sequence shown here is derived from an EMBL/GenBank/DDBJ whole genome shotgun (WGS) entry which is preliminary data.</text>
</comment>
<dbReference type="Proteomes" id="UP000664169">
    <property type="component" value="Unassembled WGS sequence"/>
</dbReference>
<reference evidence="1" key="1">
    <citation type="submission" date="2021-03" db="EMBL/GenBank/DDBJ databases">
        <authorList>
            <person name="Tagirdzhanova G."/>
        </authorList>
    </citation>
    <scope>NUCLEOTIDE SEQUENCE</scope>
</reference>